<dbReference type="GO" id="GO:0016491">
    <property type="term" value="F:oxidoreductase activity"/>
    <property type="evidence" value="ECO:0007669"/>
    <property type="project" value="UniProtKB-KW"/>
</dbReference>
<comment type="caution">
    <text evidence="5">The sequence shown here is derived from an EMBL/GenBank/DDBJ whole genome shotgun (WGS) entry which is preliminary data.</text>
</comment>
<dbReference type="RefSeq" id="WP_117227822.1">
    <property type="nucleotide sequence ID" value="NZ_CP061725.1"/>
</dbReference>
<dbReference type="NCBIfam" id="NF004526">
    <property type="entry name" value="PRK05872.1"/>
    <property type="match status" value="1"/>
</dbReference>
<dbReference type="PRINTS" id="PR00080">
    <property type="entry name" value="SDRFAMILY"/>
</dbReference>
<gene>
    <name evidence="5" type="ORF">D0Q02_10715</name>
</gene>
<dbReference type="SMART" id="SM00822">
    <property type="entry name" value="PKS_KR"/>
    <property type="match status" value="1"/>
</dbReference>
<dbReference type="Proteomes" id="UP000262621">
    <property type="component" value="Unassembled WGS sequence"/>
</dbReference>
<dbReference type="SUPFAM" id="SSF51735">
    <property type="entry name" value="NAD(P)-binding Rossmann-fold domains"/>
    <property type="match status" value="1"/>
</dbReference>
<dbReference type="InterPro" id="IPR002347">
    <property type="entry name" value="SDR_fam"/>
</dbReference>
<protein>
    <submittedName>
        <fullName evidence="5">SDR family oxidoreductase</fullName>
    </submittedName>
</protein>
<organism evidence="5 6">
    <name type="scientific">Micromonospora craniellae</name>
    <dbReference type="NCBI Taxonomy" id="2294034"/>
    <lineage>
        <taxon>Bacteria</taxon>
        <taxon>Bacillati</taxon>
        <taxon>Actinomycetota</taxon>
        <taxon>Actinomycetes</taxon>
        <taxon>Micromonosporales</taxon>
        <taxon>Micromonosporaceae</taxon>
        <taxon>Micromonospora</taxon>
    </lineage>
</organism>
<dbReference type="GO" id="GO:0016020">
    <property type="term" value="C:membrane"/>
    <property type="evidence" value="ECO:0007669"/>
    <property type="project" value="TreeGrafter"/>
</dbReference>
<reference evidence="5 6" key="1">
    <citation type="submission" date="2018-08" db="EMBL/GenBank/DDBJ databases">
        <title>Verrucosispora craniellae sp. nov., isolated from a marine sponge in the South China Sea.</title>
        <authorList>
            <person name="Li L."/>
            <person name="Lin H.W."/>
        </authorList>
    </citation>
    <scope>NUCLEOTIDE SEQUENCE [LARGE SCALE GENOMIC DNA]</scope>
    <source>
        <strain evidence="5 6">LHW63014</strain>
    </source>
</reference>
<dbReference type="InterPro" id="IPR036291">
    <property type="entry name" value="NAD(P)-bd_dom_sf"/>
</dbReference>
<evidence type="ECO:0000259" key="4">
    <source>
        <dbReference type="SMART" id="SM00822"/>
    </source>
</evidence>
<dbReference type="Pfam" id="PF00106">
    <property type="entry name" value="adh_short"/>
    <property type="match status" value="1"/>
</dbReference>
<sequence>MRYDLRDRTVLITGAARGIGAALARGATARGARVALVGLEPALLRQLAAELNGHWYEADVTDQSALDDAVTSTVERYGGIDVVVANAGIANLGTVALGPVDALVRTIEVNLTGVVRTVSAALPQVLAARGHVLIVSSAAAFGAMPGMAAYCASKAGAEQFGNVLRLENRRHGLTVGTAHPIWIDTDLVRDLRDDLASFRQAQRRLPWPLNTVVGVERCAEELLRGIERRRRKVYVPRSIGLVQALRPIAQSRMSDALISRFGGTTMVAQMEDEVRLLGRSFGRTSVEGDGA</sequence>
<evidence type="ECO:0000256" key="3">
    <source>
        <dbReference type="RuleBase" id="RU000363"/>
    </source>
</evidence>
<dbReference type="PRINTS" id="PR00081">
    <property type="entry name" value="GDHRDH"/>
</dbReference>
<name>A0A372G1F9_9ACTN</name>
<evidence type="ECO:0000256" key="2">
    <source>
        <dbReference type="ARBA" id="ARBA00023002"/>
    </source>
</evidence>
<keyword evidence="6" id="KW-1185">Reference proteome</keyword>
<accession>A0A372G1F9</accession>
<feature type="domain" description="Ketoreductase" evidence="4">
    <location>
        <begin position="8"/>
        <end position="185"/>
    </location>
</feature>
<dbReference type="InterPro" id="IPR057326">
    <property type="entry name" value="KR_dom"/>
</dbReference>
<comment type="similarity">
    <text evidence="1 3">Belongs to the short-chain dehydrogenases/reductases (SDR) family.</text>
</comment>
<dbReference type="Gene3D" id="3.40.50.720">
    <property type="entry name" value="NAD(P)-binding Rossmann-like Domain"/>
    <property type="match status" value="1"/>
</dbReference>
<dbReference type="OrthoDB" id="3743899at2"/>
<dbReference type="AlphaFoldDB" id="A0A372G1F9"/>
<dbReference type="PANTHER" id="PTHR44196:SF1">
    <property type="entry name" value="DEHYDROGENASE_REDUCTASE SDR FAMILY MEMBER 7B"/>
    <property type="match status" value="1"/>
</dbReference>
<dbReference type="EMBL" id="QVFU01000008">
    <property type="protein sequence ID" value="RFS46560.1"/>
    <property type="molecule type" value="Genomic_DNA"/>
</dbReference>
<dbReference type="PROSITE" id="PS00061">
    <property type="entry name" value="ADH_SHORT"/>
    <property type="match status" value="1"/>
</dbReference>
<dbReference type="CDD" id="cd05233">
    <property type="entry name" value="SDR_c"/>
    <property type="match status" value="1"/>
</dbReference>
<keyword evidence="2" id="KW-0560">Oxidoreductase</keyword>
<proteinExistence type="inferred from homology"/>
<evidence type="ECO:0000256" key="1">
    <source>
        <dbReference type="ARBA" id="ARBA00006484"/>
    </source>
</evidence>
<dbReference type="PANTHER" id="PTHR44196">
    <property type="entry name" value="DEHYDROGENASE/REDUCTASE SDR FAMILY MEMBER 7B"/>
    <property type="match status" value="1"/>
</dbReference>
<evidence type="ECO:0000313" key="6">
    <source>
        <dbReference type="Proteomes" id="UP000262621"/>
    </source>
</evidence>
<evidence type="ECO:0000313" key="5">
    <source>
        <dbReference type="EMBL" id="RFS46560.1"/>
    </source>
</evidence>
<dbReference type="InterPro" id="IPR020904">
    <property type="entry name" value="Sc_DH/Rdtase_CS"/>
</dbReference>